<feature type="region of interest" description="Disordered" evidence="3">
    <location>
        <begin position="1"/>
        <end position="26"/>
    </location>
</feature>
<dbReference type="PROSITE" id="PS51464">
    <property type="entry name" value="SIS"/>
    <property type="match status" value="1"/>
</dbReference>
<gene>
    <name evidence="5" type="ORF">SAMN04488518_104390</name>
</gene>
<dbReference type="PANTHER" id="PTHR10088">
    <property type="entry name" value="GLUCOKINASE REGULATORY PROTEIN"/>
    <property type="match status" value="1"/>
</dbReference>
<name>A0A1I3Z374_9HYPH</name>
<accession>A0A1I3Z374</accession>
<comment type="caution">
    <text evidence="5">The sequence shown here is derived from an EMBL/GenBank/DDBJ whole genome shotgun (WGS) entry which is preliminary data.</text>
</comment>
<dbReference type="NCBIfam" id="NF003915">
    <property type="entry name" value="PRK05441.1"/>
    <property type="match status" value="1"/>
</dbReference>
<evidence type="ECO:0000256" key="3">
    <source>
        <dbReference type="SAM" id="MobiDB-lite"/>
    </source>
</evidence>
<feature type="domain" description="SIS" evidence="4">
    <location>
        <begin position="69"/>
        <end position="233"/>
    </location>
</feature>
<dbReference type="Gene3D" id="1.10.8.1080">
    <property type="match status" value="1"/>
</dbReference>
<organism evidence="5 6">
    <name type="scientific">Pseudovibrio ascidiaceicola</name>
    <dbReference type="NCBI Taxonomy" id="285279"/>
    <lineage>
        <taxon>Bacteria</taxon>
        <taxon>Pseudomonadati</taxon>
        <taxon>Pseudomonadota</taxon>
        <taxon>Alphaproteobacteria</taxon>
        <taxon>Hyphomicrobiales</taxon>
        <taxon>Stappiaceae</taxon>
        <taxon>Pseudovibrio</taxon>
    </lineage>
</organism>
<keyword evidence="1" id="KW-0456">Lyase</keyword>
<evidence type="ECO:0000256" key="2">
    <source>
        <dbReference type="ARBA" id="ARBA00023277"/>
    </source>
</evidence>
<dbReference type="CDD" id="cd05007">
    <property type="entry name" value="SIS_Etherase"/>
    <property type="match status" value="1"/>
</dbReference>
<dbReference type="InterPro" id="IPR005488">
    <property type="entry name" value="Etherase_MurQ"/>
</dbReference>
<dbReference type="EMBL" id="FOSK01000004">
    <property type="protein sequence ID" value="SFK38505.1"/>
    <property type="molecule type" value="Genomic_DNA"/>
</dbReference>
<reference evidence="5 6" key="1">
    <citation type="submission" date="2016-10" db="EMBL/GenBank/DDBJ databases">
        <authorList>
            <person name="Varghese N."/>
            <person name="Submissions S."/>
        </authorList>
    </citation>
    <scope>NUCLEOTIDE SEQUENCE [LARGE SCALE GENOMIC DNA]</scope>
    <source>
        <strain evidence="5 6">DSM 16392</strain>
    </source>
</reference>
<keyword evidence="2" id="KW-0119">Carbohydrate metabolism</keyword>
<proteinExistence type="predicted"/>
<evidence type="ECO:0000256" key="1">
    <source>
        <dbReference type="ARBA" id="ARBA00023239"/>
    </source>
</evidence>
<dbReference type="InterPro" id="IPR046348">
    <property type="entry name" value="SIS_dom_sf"/>
</dbReference>
<dbReference type="Proteomes" id="UP000199598">
    <property type="component" value="Unassembled WGS sequence"/>
</dbReference>
<evidence type="ECO:0000313" key="6">
    <source>
        <dbReference type="Proteomes" id="UP000199598"/>
    </source>
</evidence>
<dbReference type="NCBIfam" id="NF009222">
    <property type="entry name" value="PRK12570.1"/>
    <property type="match status" value="1"/>
</dbReference>
<dbReference type="SUPFAM" id="SSF53697">
    <property type="entry name" value="SIS domain"/>
    <property type="match status" value="1"/>
</dbReference>
<dbReference type="Pfam" id="PF22645">
    <property type="entry name" value="GKRP_SIS_N"/>
    <property type="match status" value="1"/>
</dbReference>
<evidence type="ECO:0000313" key="5">
    <source>
        <dbReference type="EMBL" id="SFK38505.1"/>
    </source>
</evidence>
<dbReference type="InterPro" id="IPR001347">
    <property type="entry name" value="SIS_dom"/>
</dbReference>
<sequence>MSSISKKVGFPEHSNPQEWRETEQRSSRYAGLETWGTDEVLKALLGGQMQALNAVWSALGELEAAVDAAAQRLRGTEGRLVYVGAGTSGRLGVLDGIELIPTFGWPEHRLIYGLAGGEAGLLRPQEGAEDSAEAGRDFILENNVGASDVVLGIAASGTTPFTRSAIQTARGAGALTISMANNPQSPLLADAEHEILLRTGPEVLAGSTRLSAGTSQKAALNLFSTALMVRLKKVYCGYMVDMQLTNIKLDQRAKDMVVSLTACSQEKAAAALHESDSQIKLAVLLVLGATKQQATNVLNETQGDLGESLRVLGLHQPD</sequence>
<dbReference type="InterPro" id="IPR040190">
    <property type="entry name" value="MURQ/GCKR"/>
</dbReference>
<dbReference type="Gene3D" id="3.40.50.10490">
    <property type="entry name" value="Glucose-6-phosphate isomerase like protein, domain 1"/>
    <property type="match status" value="1"/>
</dbReference>
<keyword evidence="6" id="KW-1185">Reference proteome</keyword>
<evidence type="ECO:0000259" key="4">
    <source>
        <dbReference type="PROSITE" id="PS51464"/>
    </source>
</evidence>
<dbReference type="PANTHER" id="PTHR10088:SF4">
    <property type="entry name" value="GLUCOKINASE REGULATORY PROTEIN"/>
    <property type="match status" value="1"/>
</dbReference>
<protein>
    <submittedName>
        <fullName evidence="5">N-acetylmuramic acid 6-phosphate etherase</fullName>
    </submittedName>
</protein>